<dbReference type="Proteomes" id="UP000315724">
    <property type="component" value="Chromosome"/>
</dbReference>
<feature type="binding site" evidence="10">
    <location>
        <position position="374"/>
    </location>
    <ligand>
        <name>4-amino-2-methyl-5-(diphosphooxymethyl)pyrimidine</name>
        <dbReference type="ChEBI" id="CHEBI:57841"/>
    </ligand>
</feature>
<comment type="pathway">
    <text evidence="2 10 12">Cofactor biosynthesis; thiamine diphosphate biosynthesis; thiamine phosphate from 4-amino-2-methyl-5-diphosphomethylpyrimidine and 4-methyl-5-(2-phosphoethyl)-thiazole: step 1/1.</text>
</comment>
<dbReference type="GO" id="GO:0009228">
    <property type="term" value="P:thiamine biosynthetic process"/>
    <property type="evidence" value="ECO:0007669"/>
    <property type="project" value="UniProtKB-KW"/>
</dbReference>
<evidence type="ECO:0000313" key="16">
    <source>
        <dbReference type="Proteomes" id="UP000315724"/>
    </source>
</evidence>
<dbReference type="KEGG" id="tpol:Mal48_41820"/>
<evidence type="ECO:0000313" key="15">
    <source>
        <dbReference type="EMBL" id="QDT34909.1"/>
    </source>
</evidence>
<feature type="domain" description="Thiamine phosphate synthase/TenI" evidence="13">
    <location>
        <begin position="313"/>
        <end position="492"/>
    </location>
</feature>
<evidence type="ECO:0000256" key="1">
    <source>
        <dbReference type="ARBA" id="ARBA00003814"/>
    </source>
</evidence>
<dbReference type="GO" id="GO:0000287">
    <property type="term" value="F:magnesium ion binding"/>
    <property type="evidence" value="ECO:0007669"/>
    <property type="project" value="UniProtKB-UniRule"/>
</dbReference>
<evidence type="ECO:0000256" key="9">
    <source>
        <dbReference type="ARBA" id="ARBA00047883"/>
    </source>
</evidence>
<dbReference type="SUPFAM" id="SSF51391">
    <property type="entry name" value="Thiamin phosphate synthase"/>
    <property type="match status" value="1"/>
</dbReference>
<reference evidence="15 16" key="1">
    <citation type="submission" date="2019-02" db="EMBL/GenBank/DDBJ databases">
        <title>Deep-cultivation of Planctomycetes and their phenomic and genomic characterization uncovers novel biology.</title>
        <authorList>
            <person name="Wiegand S."/>
            <person name="Jogler M."/>
            <person name="Boedeker C."/>
            <person name="Pinto D."/>
            <person name="Vollmers J."/>
            <person name="Rivas-Marin E."/>
            <person name="Kohn T."/>
            <person name="Peeters S.H."/>
            <person name="Heuer A."/>
            <person name="Rast P."/>
            <person name="Oberbeckmann S."/>
            <person name="Bunk B."/>
            <person name="Jeske O."/>
            <person name="Meyerdierks A."/>
            <person name="Storesund J.E."/>
            <person name="Kallscheuer N."/>
            <person name="Luecker S."/>
            <person name="Lage O.M."/>
            <person name="Pohl T."/>
            <person name="Merkel B.J."/>
            <person name="Hornburger P."/>
            <person name="Mueller R.-W."/>
            <person name="Bruemmer F."/>
            <person name="Labrenz M."/>
            <person name="Spormann A.M."/>
            <person name="Op den Camp H."/>
            <person name="Overmann J."/>
            <person name="Amann R."/>
            <person name="Jetten M.S.M."/>
            <person name="Mascher T."/>
            <person name="Medema M.H."/>
            <person name="Devos D.P."/>
            <person name="Kaster A.-K."/>
            <person name="Ovreas L."/>
            <person name="Rohde M."/>
            <person name="Galperin M.Y."/>
            <person name="Jogler C."/>
        </authorList>
    </citation>
    <scope>NUCLEOTIDE SEQUENCE [LARGE SCALE GENOMIC DNA]</scope>
    <source>
        <strain evidence="15 16">Mal48</strain>
    </source>
</reference>
<evidence type="ECO:0000256" key="6">
    <source>
        <dbReference type="ARBA" id="ARBA00022977"/>
    </source>
</evidence>
<evidence type="ECO:0000256" key="2">
    <source>
        <dbReference type="ARBA" id="ARBA00005165"/>
    </source>
</evidence>
<feature type="binding site" evidence="10">
    <location>
        <position position="469"/>
    </location>
    <ligand>
        <name>2-[(2R,5Z)-2-carboxy-4-methylthiazol-5(2H)-ylidene]ethyl phosphate</name>
        <dbReference type="ChEBI" id="CHEBI:62899"/>
    </ligand>
</feature>
<evidence type="ECO:0000256" key="5">
    <source>
        <dbReference type="ARBA" id="ARBA00022842"/>
    </source>
</evidence>
<comment type="catalytic activity">
    <reaction evidence="7 10 11">
        <text>4-methyl-5-(2-phosphooxyethyl)-thiazole + 4-amino-2-methyl-5-(diphosphooxymethyl)pyrimidine + H(+) = thiamine phosphate + diphosphate</text>
        <dbReference type="Rhea" id="RHEA:22328"/>
        <dbReference type="ChEBI" id="CHEBI:15378"/>
        <dbReference type="ChEBI" id="CHEBI:33019"/>
        <dbReference type="ChEBI" id="CHEBI:37575"/>
        <dbReference type="ChEBI" id="CHEBI:57841"/>
        <dbReference type="ChEBI" id="CHEBI:58296"/>
        <dbReference type="EC" id="2.5.1.3"/>
    </reaction>
</comment>
<evidence type="ECO:0000256" key="12">
    <source>
        <dbReference type="RuleBase" id="RU004253"/>
    </source>
</evidence>
<dbReference type="CDD" id="cd00564">
    <property type="entry name" value="TMP_TenI"/>
    <property type="match status" value="1"/>
</dbReference>
<dbReference type="Gene3D" id="3.20.20.70">
    <property type="entry name" value="Aldolase class I"/>
    <property type="match status" value="1"/>
</dbReference>
<dbReference type="InterPro" id="IPR013785">
    <property type="entry name" value="Aldolase_TIM"/>
</dbReference>
<dbReference type="PANTHER" id="PTHR20857">
    <property type="entry name" value="THIAMINE-PHOSPHATE PYROPHOSPHORYLASE"/>
    <property type="match status" value="1"/>
</dbReference>
<dbReference type="HAMAP" id="MF_00097">
    <property type="entry name" value="TMP_synthase"/>
    <property type="match status" value="1"/>
</dbReference>
<feature type="binding site" evidence="10">
    <location>
        <position position="394"/>
    </location>
    <ligand>
        <name>Mg(2+)</name>
        <dbReference type="ChEBI" id="CHEBI:18420"/>
    </ligand>
</feature>
<dbReference type="NCBIfam" id="TIGR00693">
    <property type="entry name" value="thiE"/>
    <property type="match status" value="1"/>
</dbReference>
<comment type="cofactor">
    <cofactor evidence="10">
        <name>Mg(2+)</name>
        <dbReference type="ChEBI" id="CHEBI:18420"/>
    </cofactor>
    <text evidence="10">Binds 1 Mg(2+) ion per subunit.</text>
</comment>
<evidence type="ECO:0000256" key="11">
    <source>
        <dbReference type="RuleBase" id="RU003826"/>
    </source>
</evidence>
<keyword evidence="6 10" id="KW-0784">Thiamine biosynthesis</keyword>
<comment type="function">
    <text evidence="1 10">Condenses 4-methyl-5-(beta-hydroxyethyl)thiazole monophosphate (THZ-P) and 2-methyl-4-amino-5-hydroxymethyl pyrimidine pyrophosphate (HMP-PP) to form thiamine monophosphate (TMP).</text>
</comment>
<dbReference type="EC" id="2.5.1.3" evidence="10"/>
<comment type="caution">
    <text evidence="10">Lacks conserved residue(s) required for the propagation of feature annotation.</text>
</comment>
<dbReference type="PANTHER" id="PTHR20857:SF15">
    <property type="entry name" value="THIAMINE-PHOSPHATE SYNTHASE"/>
    <property type="match status" value="1"/>
</dbReference>
<organism evidence="15 16">
    <name type="scientific">Thalassoglobus polymorphus</name>
    <dbReference type="NCBI Taxonomy" id="2527994"/>
    <lineage>
        <taxon>Bacteria</taxon>
        <taxon>Pseudomonadati</taxon>
        <taxon>Planctomycetota</taxon>
        <taxon>Planctomycetia</taxon>
        <taxon>Planctomycetales</taxon>
        <taxon>Planctomycetaceae</taxon>
        <taxon>Thalassoglobus</taxon>
    </lineage>
</organism>
<keyword evidence="3 10" id="KW-0808">Transferase</keyword>
<gene>
    <name evidence="10 15" type="primary">thiE</name>
    <name evidence="15" type="ORF">Mal48_41820</name>
</gene>
<evidence type="ECO:0000256" key="3">
    <source>
        <dbReference type="ARBA" id="ARBA00022679"/>
    </source>
</evidence>
<dbReference type="GO" id="GO:0009229">
    <property type="term" value="P:thiamine diphosphate biosynthetic process"/>
    <property type="evidence" value="ECO:0007669"/>
    <property type="project" value="UniProtKB-UniRule"/>
</dbReference>
<evidence type="ECO:0000259" key="13">
    <source>
        <dbReference type="Pfam" id="PF02581"/>
    </source>
</evidence>
<dbReference type="GO" id="GO:0005737">
    <property type="term" value="C:cytoplasm"/>
    <property type="evidence" value="ECO:0007669"/>
    <property type="project" value="TreeGrafter"/>
</dbReference>
<dbReference type="Pfam" id="PF02581">
    <property type="entry name" value="TMP-TENI"/>
    <property type="match status" value="1"/>
</dbReference>
<evidence type="ECO:0000256" key="4">
    <source>
        <dbReference type="ARBA" id="ARBA00022723"/>
    </source>
</evidence>
<comment type="catalytic activity">
    <reaction evidence="8 10 11">
        <text>2-(2-carboxy-4-methylthiazol-5-yl)ethyl phosphate + 4-amino-2-methyl-5-(diphosphooxymethyl)pyrimidine + 2 H(+) = thiamine phosphate + CO2 + diphosphate</text>
        <dbReference type="Rhea" id="RHEA:47848"/>
        <dbReference type="ChEBI" id="CHEBI:15378"/>
        <dbReference type="ChEBI" id="CHEBI:16526"/>
        <dbReference type="ChEBI" id="CHEBI:33019"/>
        <dbReference type="ChEBI" id="CHEBI:37575"/>
        <dbReference type="ChEBI" id="CHEBI:57841"/>
        <dbReference type="ChEBI" id="CHEBI:62890"/>
        <dbReference type="EC" id="2.5.1.3"/>
    </reaction>
</comment>
<dbReference type="EMBL" id="CP036267">
    <property type="protein sequence ID" value="QDT34909.1"/>
    <property type="molecule type" value="Genomic_DNA"/>
</dbReference>
<evidence type="ECO:0000256" key="8">
    <source>
        <dbReference type="ARBA" id="ARBA00047851"/>
    </source>
</evidence>
<accession>A0A517QTE5</accession>
<keyword evidence="4 10" id="KW-0479">Metal-binding</keyword>
<protein>
    <recommendedName>
        <fullName evidence="10">Thiamine-phosphate synthase</fullName>
        <shortName evidence="10">TP synthase</shortName>
        <shortName evidence="10">TPS</shortName>
        <ecNumber evidence="10">2.5.1.3</ecNumber>
    </recommendedName>
    <alternativeName>
        <fullName evidence="10">Thiamine-phosphate pyrophosphorylase</fullName>
        <shortName evidence="10">TMP pyrophosphorylase</shortName>
        <shortName evidence="10">TMP-PPase</shortName>
    </alternativeName>
</protein>
<dbReference type="AlphaFoldDB" id="A0A517QTE5"/>
<feature type="binding site" evidence="10">
    <location>
        <begin position="439"/>
        <end position="441"/>
    </location>
    <ligand>
        <name>2-[(2R,5Z)-2-carboxy-4-methylthiazol-5(2H)-ylidene]ethyl phosphate</name>
        <dbReference type="ChEBI" id="CHEBI:62899"/>
    </ligand>
</feature>
<dbReference type="RefSeq" id="WP_197441841.1">
    <property type="nucleotide sequence ID" value="NZ_CP036267.1"/>
</dbReference>
<feature type="domain" description="ThiD2" evidence="14">
    <location>
        <begin position="174"/>
        <end position="296"/>
    </location>
</feature>
<dbReference type="InterPro" id="IPR022998">
    <property type="entry name" value="ThiamineP_synth_TenI"/>
</dbReference>
<proteinExistence type="inferred from homology"/>
<evidence type="ECO:0000256" key="7">
    <source>
        <dbReference type="ARBA" id="ARBA00047334"/>
    </source>
</evidence>
<dbReference type="GO" id="GO:0004789">
    <property type="term" value="F:thiamine-phosphate diphosphorylase activity"/>
    <property type="evidence" value="ECO:0007669"/>
    <property type="project" value="UniProtKB-UniRule"/>
</dbReference>
<dbReference type="InterPro" id="IPR041397">
    <property type="entry name" value="ThiD2"/>
</dbReference>
<keyword evidence="16" id="KW-1185">Reference proteome</keyword>
<comment type="catalytic activity">
    <reaction evidence="9 10 11">
        <text>2-[(2R,5Z)-2-carboxy-4-methylthiazol-5(2H)-ylidene]ethyl phosphate + 4-amino-2-methyl-5-(diphosphooxymethyl)pyrimidine + 2 H(+) = thiamine phosphate + CO2 + diphosphate</text>
        <dbReference type="Rhea" id="RHEA:47844"/>
        <dbReference type="ChEBI" id="CHEBI:15378"/>
        <dbReference type="ChEBI" id="CHEBI:16526"/>
        <dbReference type="ChEBI" id="CHEBI:33019"/>
        <dbReference type="ChEBI" id="CHEBI:37575"/>
        <dbReference type="ChEBI" id="CHEBI:57841"/>
        <dbReference type="ChEBI" id="CHEBI:62899"/>
        <dbReference type="EC" id="2.5.1.3"/>
    </reaction>
</comment>
<dbReference type="UniPathway" id="UPA00060">
    <property type="reaction ID" value="UER00141"/>
</dbReference>
<dbReference type="InterPro" id="IPR034291">
    <property type="entry name" value="TMP_synthase"/>
</dbReference>
<feature type="binding site" evidence="10">
    <location>
        <position position="375"/>
    </location>
    <ligand>
        <name>Mg(2+)</name>
        <dbReference type="ChEBI" id="CHEBI:18420"/>
    </ligand>
</feature>
<keyword evidence="5 10" id="KW-0460">Magnesium</keyword>
<sequence>MNDEPSSNFSDRKMTSGAQRILTQIRRRAAENKEDRPPLYEWLVQELLGEENRATEVLDLPTSTLGALQNHYSSDFSASEPFIFFEWQLTLLRHADRYAILSSVEAVTGTEHLLMSAMELDASTREVFAEHGVQLEDLVEKIALPDLEIGIDLEDEIQVKPAGAGVVDEPTLFRILDASANRCREGMRVVEDFVRFGLNESFLSRELKELRHLVTETLRHLSQEKWVTCRDTLNDVGTTTSTPSEAYRGTPVDVLRASMKRIEEALRSLEEYSKLIDADLSQRFEQSRYRFYTIEKAIETNFNSRERLKNRRLYLLVTAEDCRYGLETTVRDSIAKGVDIVQLREKRRTDRELLEMAKEVREWTYEQDALFIMNDRPDLAAACHADGVHLGQDDLSVGDARKIVGSQMLVGISTHNIEQAREAIYAGADYLGVGPTFPSQTKEFTDFAGLDFLSEVAAETNLPWFAIGGIDLSNLGLVFEAGAARIAVSATICAAPDPRGRARELASRLFTNAEKNVKM</sequence>
<dbReference type="InterPro" id="IPR036206">
    <property type="entry name" value="ThiamineP_synth_sf"/>
</dbReference>
<dbReference type="NCBIfam" id="NF002727">
    <property type="entry name" value="PRK02615.1"/>
    <property type="match status" value="1"/>
</dbReference>
<evidence type="ECO:0000259" key="14">
    <source>
        <dbReference type="Pfam" id="PF17792"/>
    </source>
</evidence>
<name>A0A517QTE5_9PLAN</name>
<comment type="similarity">
    <text evidence="10 11">Belongs to the thiamine-phosphate synthase family.</text>
</comment>
<dbReference type="Pfam" id="PF17792">
    <property type="entry name" value="ThiD2"/>
    <property type="match status" value="1"/>
</dbReference>
<feature type="binding site" evidence="10">
    <location>
        <begin position="342"/>
        <end position="346"/>
    </location>
    <ligand>
        <name>4-amino-2-methyl-5-(diphosphooxymethyl)pyrimidine</name>
        <dbReference type="ChEBI" id="CHEBI:57841"/>
    </ligand>
</feature>
<evidence type="ECO:0000256" key="10">
    <source>
        <dbReference type="HAMAP-Rule" id="MF_00097"/>
    </source>
</evidence>
<feature type="binding site" evidence="10">
    <location>
        <position position="413"/>
    </location>
    <ligand>
        <name>4-amino-2-methyl-5-(diphosphooxymethyl)pyrimidine</name>
        <dbReference type="ChEBI" id="CHEBI:57841"/>
    </ligand>
</feature>
<dbReference type="FunFam" id="3.20.20.70:FF:000096">
    <property type="entry name" value="Thiamine-phosphate synthase"/>
    <property type="match status" value="1"/>
</dbReference>
<feature type="binding site" evidence="10">
    <location>
        <position position="442"/>
    </location>
    <ligand>
        <name>4-amino-2-methyl-5-(diphosphooxymethyl)pyrimidine</name>
        <dbReference type="ChEBI" id="CHEBI:57841"/>
    </ligand>
</feature>